<dbReference type="Pfam" id="PF02604">
    <property type="entry name" value="PhdYeFM_antitox"/>
    <property type="match status" value="1"/>
</dbReference>
<dbReference type="InterPro" id="IPR006442">
    <property type="entry name" value="Antitoxin_Phd/YefM"/>
</dbReference>
<reference evidence="3 4" key="1">
    <citation type="submission" date="2019-03" db="EMBL/GenBank/DDBJ databases">
        <title>Genomic Encyclopedia of Type Strains, Phase IV (KMG-IV): sequencing the most valuable type-strain genomes for metagenomic binning, comparative biology and taxonomic classification.</title>
        <authorList>
            <person name="Goeker M."/>
        </authorList>
    </citation>
    <scope>NUCLEOTIDE SEQUENCE [LARGE SCALE GENOMIC DNA]</scope>
    <source>
        <strain evidence="3 4">DSM 100451</strain>
    </source>
</reference>
<gene>
    <name evidence="3" type="ORF">EDD77_12226</name>
</gene>
<dbReference type="Gene3D" id="3.40.1620.10">
    <property type="entry name" value="YefM-like domain"/>
    <property type="match status" value="1"/>
</dbReference>
<dbReference type="AlphaFoldDB" id="A0A4R1QPS2"/>
<name>A0A4R1QPS2_9FIRM</name>
<evidence type="ECO:0000313" key="4">
    <source>
        <dbReference type="Proteomes" id="UP000295184"/>
    </source>
</evidence>
<evidence type="ECO:0000256" key="2">
    <source>
        <dbReference type="RuleBase" id="RU362080"/>
    </source>
</evidence>
<dbReference type="SUPFAM" id="SSF143120">
    <property type="entry name" value="YefM-like"/>
    <property type="match status" value="1"/>
</dbReference>
<dbReference type="STRING" id="1650663.GCA_001486665_02429"/>
<dbReference type="GeneID" id="42857421"/>
<dbReference type="EMBL" id="SLUM01000022">
    <property type="protein sequence ID" value="TCL54335.1"/>
    <property type="molecule type" value="Genomic_DNA"/>
</dbReference>
<comment type="similarity">
    <text evidence="1 2">Belongs to the phD/YefM antitoxin family.</text>
</comment>
<sequence>MLNIRPISDLRNHFSEVEEDVLSKGEPVFLTKNGYGSMVLLSLEQYEQLTNDVELALDEADRAADLSDTRYSADEVFGRVRRRIRERKAL</sequence>
<organism evidence="3 4">
    <name type="scientific">Allofournierella massiliensis</name>
    <dbReference type="NCBI Taxonomy" id="1650663"/>
    <lineage>
        <taxon>Bacteria</taxon>
        <taxon>Bacillati</taxon>
        <taxon>Bacillota</taxon>
        <taxon>Clostridia</taxon>
        <taxon>Eubacteriales</taxon>
        <taxon>Oscillospiraceae</taxon>
        <taxon>Allofournierella</taxon>
    </lineage>
</organism>
<dbReference type="Proteomes" id="UP000295184">
    <property type="component" value="Unassembled WGS sequence"/>
</dbReference>
<dbReference type="InterPro" id="IPR036165">
    <property type="entry name" value="YefM-like_sf"/>
</dbReference>
<accession>A0A4R1QPS2</accession>
<protein>
    <recommendedName>
        <fullName evidence="2">Antitoxin</fullName>
    </recommendedName>
</protein>
<evidence type="ECO:0000313" key="3">
    <source>
        <dbReference type="EMBL" id="TCL54335.1"/>
    </source>
</evidence>
<dbReference type="RefSeq" id="WP_082052248.1">
    <property type="nucleotide sequence ID" value="NZ_CABKVM010000018.1"/>
</dbReference>
<comment type="caution">
    <text evidence="3">The sequence shown here is derived from an EMBL/GenBank/DDBJ whole genome shotgun (WGS) entry which is preliminary data.</text>
</comment>
<proteinExistence type="inferred from homology"/>
<comment type="function">
    <text evidence="2">Antitoxin component of a type II toxin-antitoxin (TA) system.</text>
</comment>
<dbReference type="NCBIfam" id="TIGR01552">
    <property type="entry name" value="phd_fam"/>
    <property type="match status" value="1"/>
</dbReference>
<evidence type="ECO:0000256" key="1">
    <source>
        <dbReference type="ARBA" id="ARBA00009981"/>
    </source>
</evidence>